<evidence type="ECO:0000256" key="1">
    <source>
        <dbReference type="ARBA" id="ARBA00022603"/>
    </source>
</evidence>
<evidence type="ECO:0000313" key="4">
    <source>
        <dbReference type="EMBL" id="OEJ65704.1"/>
    </source>
</evidence>
<keyword evidence="5" id="KW-1185">Reference proteome</keyword>
<dbReference type="AlphaFoldDB" id="A0A1E5Q5L7"/>
<evidence type="ECO:0000259" key="3">
    <source>
        <dbReference type="Pfam" id="PF05175"/>
    </source>
</evidence>
<dbReference type="Proteomes" id="UP000095347">
    <property type="component" value="Unassembled WGS sequence"/>
</dbReference>
<evidence type="ECO:0000256" key="2">
    <source>
        <dbReference type="ARBA" id="ARBA00022691"/>
    </source>
</evidence>
<feature type="domain" description="Methyltransferase small" evidence="3">
    <location>
        <begin position="35"/>
        <end position="125"/>
    </location>
</feature>
<dbReference type="Gene3D" id="3.40.50.150">
    <property type="entry name" value="Vaccinia Virus protein VP39"/>
    <property type="match status" value="1"/>
</dbReference>
<reference evidence="5" key="1">
    <citation type="submission" date="2016-07" db="EMBL/GenBank/DDBJ databases">
        <authorList>
            <person name="Florea S."/>
            <person name="Webb J.S."/>
            <person name="Jaromczyk J."/>
            <person name="Schardl C.L."/>
        </authorList>
    </citation>
    <scope>NUCLEOTIDE SEQUENCE [LARGE SCALE GENOMIC DNA]</scope>
    <source>
        <strain evidence="5">MV-1</strain>
    </source>
</reference>
<sequence>MSFETTNDRILSGQVLLTQPKDGYRAAVDPVFLAAAAEVKNGERALDLGCGVGAAMLCLGTRCPGVHIDGLEVQPHLSQLARANVEANAMADRLRVYEGDLLTPPAALQPDSYAHVFANPPYLSDDRGHPPPNASKKIAHVEGDATLSDWIDAALKFCRTKGSITFIQRADRLADLLTGLSGRAGEITVFPLWPKYEDEAIAHRVVANRVIVRARKGLKTPLQLSAGMVLHNSDGSYTERADAVLRGGALRLRV</sequence>
<comment type="caution">
    <text evidence="4">The sequence shown here is derived from an EMBL/GenBank/DDBJ whole genome shotgun (WGS) entry which is preliminary data.</text>
</comment>
<dbReference type="InterPro" id="IPR007848">
    <property type="entry name" value="Small_mtfrase_dom"/>
</dbReference>
<evidence type="ECO:0000313" key="5">
    <source>
        <dbReference type="Proteomes" id="UP000095347"/>
    </source>
</evidence>
<dbReference type="RefSeq" id="WP_069958641.1">
    <property type="nucleotide sequence ID" value="NZ_MCGG01000046.1"/>
</dbReference>
<dbReference type="GO" id="GO:0032259">
    <property type="term" value="P:methylation"/>
    <property type="evidence" value="ECO:0007669"/>
    <property type="project" value="UniProtKB-KW"/>
</dbReference>
<dbReference type="InterPro" id="IPR029063">
    <property type="entry name" value="SAM-dependent_MTases_sf"/>
</dbReference>
<accession>A0A1E5Q5L7</accession>
<keyword evidence="1" id="KW-0808">Transferase</keyword>
<dbReference type="CDD" id="cd02440">
    <property type="entry name" value="AdoMet_MTases"/>
    <property type="match status" value="1"/>
</dbReference>
<dbReference type="Pfam" id="PF05175">
    <property type="entry name" value="MTS"/>
    <property type="match status" value="1"/>
</dbReference>
<protein>
    <recommendedName>
        <fullName evidence="3">Methyltransferase small domain-containing protein</fullName>
    </recommendedName>
</protein>
<gene>
    <name evidence="4" type="ORF">BEN30_13750</name>
</gene>
<dbReference type="OrthoDB" id="5489421at2"/>
<proteinExistence type="predicted"/>
<name>A0A1E5Q5L7_9PROT</name>
<dbReference type="SUPFAM" id="SSF53335">
    <property type="entry name" value="S-adenosyl-L-methionine-dependent methyltransferases"/>
    <property type="match status" value="1"/>
</dbReference>
<organism evidence="4 5">
    <name type="scientific">Magnetovibrio blakemorei</name>
    <dbReference type="NCBI Taxonomy" id="28181"/>
    <lineage>
        <taxon>Bacteria</taxon>
        <taxon>Pseudomonadati</taxon>
        <taxon>Pseudomonadota</taxon>
        <taxon>Alphaproteobacteria</taxon>
        <taxon>Rhodospirillales</taxon>
        <taxon>Magnetovibrionaceae</taxon>
        <taxon>Magnetovibrio</taxon>
    </lineage>
</organism>
<dbReference type="PANTHER" id="PTHR47739:SF1">
    <property type="entry name" value="TRNA1(VAL) (ADENINE(37)-N6)-METHYLTRANSFERASE"/>
    <property type="match status" value="1"/>
</dbReference>
<dbReference type="STRING" id="28181.BEN30_13750"/>
<dbReference type="InterPro" id="IPR050210">
    <property type="entry name" value="tRNA_Adenine-N(6)_MTase"/>
</dbReference>
<keyword evidence="2" id="KW-0949">S-adenosyl-L-methionine</keyword>
<dbReference type="GO" id="GO:0008168">
    <property type="term" value="F:methyltransferase activity"/>
    <property type="evidence" value="ECO:0007669"/>
    <property type="project" value="UniProtKB-KW"/>
</dbReference>
<dbReference type="EMBL" id="MCGG01000046">
    <property type="protein sequence ID" value="OEJ65704.1"/>
    <property type="molecule type" value="Genomic_DNA"/>
</dbReference>
<keyword evidence="1" id="KW-0489">Methyltransferase</keyword>
<dbReference type="PANTHER" id="PTHR47739">
    <property type="entry name" value="TRNA1(VAL) (ADENINE(37)-N6)-METHYLTRANSFERASE"/>
    <property type="match status" value="1"/>
</dbReference>